<dbReference type="EMBL" id="JBJKFK010001321">
    <property type="protein sequence ID" value="KAL3313388.1"/>
    <property type="molecule type" value="Genomic_DNA"/>
</dbReference>
<feature type="repeat" description="ANK" evidence="11">
    <location>
        <begin position="40"/>
        <end position="72"/>
    </location>
</feature>
<evidence type="ECO:0000256" key="7">
    <source>
        <dbReference type="ARBA" id="ARBA00023043"/>
    </source>
</evidence>
<evidence type="ECO:0000256" key="4">
    <source>
        <dbReference type="ARBA" id="ARBA00022692"/>
    </source>
</evidence>
<evidence type="ECO:0000313" key="15">
    <source>
        <dbReference type="Proteomes" id="UP001626550"/>
    </source>
</evidence>
<feature type="transmembrane region" description="Helical" evidence="12">
    <location>
        <begin position="895"/>
        <end position="913"/>
    </location>
</feature>
<dbReference type="PANTHER" id="PTHR47143">
    <property type="entry name" value="TRANSIENT RECEPTOR POTENTIAL CATION CHANNEL PROTEIN PAINLESS"/>
    <property type="match status" value="1"/>
</dbReference>
<dbReference type="PRINTS" id="PR01415">
    <property type="entry name" value="ANKYRIN"/>
</dbReference>
<evidence type="ECO:0000256" key="6">
    <source>
        <dbReference type="ARBA" id="ARBA00022989"/>
    </source>
</evidence>
<dbReference type="Gene3D" id="1.10.287.70">
    <property type="match status" value="1"/>
</dbReference>
<organism evidence="14 15">
    <name type="scientific">Cichlidogyrus casuarinus</name>
    <dbReference type="NCBI Taxonomy" id="1844966"/>
    <lineage>
        <taxon>Eukaryota</taxon>
        <taxon>Metazoa</taxon>
        <taxon>Spiralia</taxon>
        <taxon>Lophotrochozoa</taxon>
        <taxon>Platyhelminthes</taxon>
        <taxon>Monogenea</taxon>
        <taxon>Monopisthocotylea</taxon>
        <taxon>Dactylogyridea</taxon>
        <taxon>Ancyrocephalidae</taxon>
        <taxon>Cichlidogyrus</taxon>
    </lineage>
</organism>
<dbReference type="PROSITE" id="PS50297">
    <property type="entry name" value="ANK_REP_REGION"/>
    <property type="match status" value="3"/>
</dbReference>
<keyword evidence="6 12" id="KW-1133">Transmembrane helix</keyword>
<accession>A0ABD2Q174</accession>
<evidence type="ECO:0000313" key="14">
    <source>
        <dbReference type="EMBL" id="KAL3313388.1"/>
    </source>
</evidence>
<dbReference type="InterPro" id="IPR002110">
    <property type="entry name" value="Ankyrin_rpt"/>
</dbReference>
<evidence type="ECO:0000256" key="12">
    <source>
        <dbReference type="SAM" id="Phobius"/>
    </source>
</evidence>
<evidence type="ECO:0000256" key="1">
    <source>
        <dbReference type="ARBA" id="ARBA00004141"/>
    </source>
</evidence>
<feature type="transmembrane region" description="Helical" evidence="12">
    <location>
        <begin position="1029"/>
        <end position="1054"/>
    </location>
</feature>
<keyword evidence="4 12" id="KW-0812">Transmembrane</keyword>
<reference evidence="14 15" key="1">
    <citation type="submission" date="2024-11" db="EMBL/GenBank/DDBJ databases">
        <title>Adaptive evolution of stress response genes in parasites aligns with host niche diversity.</title>
        <authorList>
            <person name="Hahn C."/>
            <person name="Resl P."/>
        </authorList>
    </citation>
    <scope>NUCLEOTIDE SEQUENCE [LARGE SCALE GENOMIC DNA]</scope>
    <source>
        <strain evidence="14">EGGRZ-B1_66</strain>
        <tissue evidence="14">Body</tissue>
    </source>
</reference>
<sequence length="1189" mass="136121">MRIEKKEQIFTLCRNGGDEGELEALLESDPNLDIDKADTNGYAPIHYVAKYNHSNLLAVLLRRDCAVNLKTKDSKRMTALHLLAEYNEHCEPVTENAKSVAELMQTNEILASLGAEKSRIDKLRFLEKNNYQCRLASMEQLLQQPDIDVNQMDHMNRTPLHIAAIHNNYLFTRDLCFLKRDCLQQNELDKYNKTAIFYAGLNENADMVRLLSTFSYRPEHTIFHDLCKSGNLEVMCSYMQTGWEEYFLEDTIEKVDERGMLGIQYAVQNGHWSLMRFLLEFLAKRDRDYSEQLLRQTEQGNSLVHLATLNGKAQMIEYLLDGPLSGQQDSVDRRGQTALHLAAEMNSFECCQVLMKHGYDLEAKDYEGKTPLLTAAANNSFEAFECLHRSRVQVDAIDITGKSCILLAIEAKSTKILEYFMQNENIRKYVSLFADHNGDSVLHYIAKINSKPMAELILADEDLRTFINMGNEDGVTPLHVAAANNSIDVIAYIFSLDESYQENSIDEDGDSVMHYVCAAGHSSMVSLLLEHNFGFEQLNALRETAFDVACKKGHLAVLQLLVRAGANVGHHAARKRPPLLHAALNGQAEVCRFLLDAGADIVVRTDKNTEAQDAPPNSNALEIAIEKNYPAVVKVLLSNENWFRLMRKRQSRQFNYDTPMRKLIRNMPKMAVLALDNCKLTDDDGTTYWYEFIEDTFAQFHGDHRTHDEGSFYNKSKEFLKGQHCLVVDQAEEEQDMLDKDLLDTPYTNSAAFVMEQHPLNLMMEMDREELLKHEVTKRLLKFKWSKPGAWIYYFTLFIYIAFLACYTAYVLGTTVPYTYTYDQEKKERLGFDDACTLIQLKGVKAYILPDWAMSLLRVLVIMTAIINLLSEFVQIHVYRLEYFKEFDNWMQLTIYSLSFITVADVSGCAYETGLKTDWQWQCTAFCLLLTWLNMVAFLKVMPYLGIYIIMLGSVTRTFIKFIAVFFVLIIAFGLAFYILVRNQIPFNTVSSALFNTGVMLLGEINYGDRFEAHSSGRNFENSIFHPPFTYVIFIFFIILMNVILINLLVGLAVEDISKVKREASLTEIKLKVAMTLRYASMLPFAKQRKYCKIKSLKPAKKFVDNHQHPGITMSSYREFFSSALIRAVDDIYVRILGGESQLNQTADDIFVEDQEEPSSAAFLNQIRKKLDKLKSAQLKSQKALLASR</sequence>
<dbReference type="Pfam" id="PF00520">
    <property type="entry name" value="Ion_trans"/>
    <property type="match status" value="1"/>
</dbReference>
<feature type="domain" description="Ion transport" evidence="13">
    <location>
        <begin position="825"/>
        <end position="1064"/>
    </location>
</feature>
<dbReference type="PROSITE" id="PS50088">
    <property type="entry name" value="ANK_REPEAT"/>
    <property type="match status" value="4"/>
</dbReference>
<keyword evidence="5" id="KW-0677">Repeat</keyword>
<keyword evidence="9 12" id="KW-0472">Membrane</keyword>
<gene>
    <name evidence="14" type="ORF">Ciccas_008013</name>
</gene>
<dbReference type="SMART" id="SM00248">
    <property type="entry name" value="ANK"/>
    <property type="match status" value="15"/>
</dbReference>
<name>A0ABD2Q174_9PLAT</name>
<evidence type="ECO:0000259" key="13">
    <source>
        <dbReference type="Pfam" id="PF00520"/>
    </source>
</evidence>
<keyword evidence="8" id="KW-0406">Ion transport</keyword>
<evidence type="ECO:0000256" key="11">
    <source>
        <dbReference type="PROSITE-ProRule" id="PRU00023"/>
    </source>
</evidence>
<keyword evidence="10" id="KW-0407">Ion channel</keyword>
<evidence type="ECO:0000256" key="3">
    <source>
        <dbReference type="ARBA" id="ARBA00022606"/>
    </source>
</evidence>
<dbReference type="InterPro" id="IPR005821">
    <property type="entry name" value="Ion_trans_dom"/>
</dbReference>
<feature type="repeat" description="ANK" evidence="11">
    <location>
        <begin position="574"/>
        <end position="606"/>
    </location>
</feature>
<dbReference type="SUPFAM" id="SSF81324">
    <property type="entry name" value="Voltage-gated potassium channels"/>
    <property type="match status" value="1"/>
</dbReference>
<evidence type="ECO:0000256" key="2">
    <source>
        <dbReference type="ARBA" id="ARBA00022448"/>
    </source>
</evidence>
<dbReference type="AlphaFoldDB" id="A0ABD2Q174"/>
<comment type="caution">
    <text evidence="14">The sequence shown here is derived from an EMBL/GenBank/DDBJ whole genome shotgun (WGS) entry which is preliminary data.</text>
</comment>
<evidence type="ECO:0000256" key="10">
    <source>
        <dbReference type="ARBA" id="ARBA00023303"/>
    </source>
</evidence>
<keyword evidence="7 11" id="KW-0040">ANK repeat</keyword>
<comment type="subcellular location">
    <subcellularLocation>
        <location evidence="1">Membrane</location>
        <topology evidence="1">Multi-pass membrane protein</topology>
    </subcellularLocation>
</comment>
<dbReference type="GO" id="GO:0016020">
    <property type="term" value="C:membrane"/>
    <property type="evidence" value="ECO:0007669"/>
    <property type="project" value="UniProtKB-SubCell"/>
</dbReference>
<proteinExistence type="predicted"/>
<dbReference type="GO" id="GO:0034220">
    <property type="term" value="P:monoatomic ion transmembrane transport"/>
    <property type="evidence" value="ECO:0007669"/>
    <property type="project" value="UniProtKB-KW"/>
</dbReference>
<dbReference type="SUPFAM" id="SSF48403">
    <property type="entry name" value="Ankyrin repeat"/>
    <property type="match status" value="2"/>
</dbReference>
<keyword evidence="2" id="KW-0813">Transport</keyword>
<feature type="transmembrane region" description="Helical" evidence="12">
    <location>
        <begin position="959"/>
        <end position="981"/>
    </location>
</feature>
<keyword evidence="3" id="KW-0716">Sensory transduction</keyword>
<dbReference type="InterPro" id="IPR052076">
    <property type="entry name" value="TRP_cation_channel"/>
</dbReference>
<dbReference type="InterPro" id="IPR036770">
    <property type="entry name" value="Ankyrin_rpt-contain_sf"/>
</dbReference>
<protein>
    <recommendedName>
        <fullName evidence="13">Ion transport domain-containing protein</fullName>
    </recommendedName>
</protein>
<evidence type="ECO:0000256" key="9">
    <source>
        <dbReference type="ARBA" id="ARBA00023136"/>
    </source>
</evidence>
<dbReference type="Pfam" id="PF12796">
    <property type="entry name" value="Ank_2"/>
    <property type="match status" value="4"/>
</dbReference>
<dbReference type="Proteomes" id="UP001626550">
    <property type="component" value="Unassembled WGS sequence"/>
</dbReference>
<feature type="repeat" description="ANK" evidence="11">
    <location>
        <begin position="334"/>
        <end position="366"/>
    </location>
</feature>
<feature type="repeat" description="ANK" evidence="11">
    <location>
        <begin position="473"/>
        <end position="495"/>
    </location>
</feature>
<dbReference type="Gene3D" id="1.25.40.20">
    <property type="entry name" value="Ankyrin repeat-containing domain"/>
    <property type="match status" value="3"/>
</dbReference>
<evidence type="ECO:0000256" key="8">
    <source>
        <dbReference type="ARBA" id="ARBA00023065"/>
    </source>
</evidence>
<dbReference type="PANTHER" id="PTHR47143:SF3">
    <property type="entry name" value="PWWP DOMAIN-CONTAINING PROTEIN"/>
    <property type="match status" value="1"/>
</dbReference>
<feature type="transmembrane region" description="Helical" evidence="12">
    <location>
        <begin position="791"/>
        <end position="812"/>
    </location>
</feature>
<keyword evidence="15" id="KW-1185">Reference proteome</keyword>
<evidence type="ECO:0000256" key="5">
    <source>
        <dbReference type="ARBA" id="ARBA00022737"/>
    </source>
</evidence>